<dbReference type="HOGENOM" id="CLU_2135182_0_0_1"/>
<dbReference type="Proteomes" id="UP000054485">
    <property type="component" value="Unassembled WGS sequence"/>
</dbReference>
<gene>
    <name evidence="1" type="ORF">CY34DRAFT_806119</name>
</gene>
<reference evidence="2" key="2">
    <citation type="submission" date="2015-01" db="EMBL/GenBank/DDBJ databases">
        <title>Evolutionary Origins and Diversification of the Mycorrhizal Mutualists.</title>
        <authorList>
            <consortium name="DOE Joint Genome Institute"/>
            <consortium name="Mycorrhizal Genomics Consortium"/>
            <person name="Kohler A."/>
            <person name="Kuo A."/>
            <person name="Nagy L.G."/>
            <person name="Floudas D."/>
            <person name="Copeland A."/>
            <person name="Barry K.W."/>
            <person name="Cichocki N."/>
            <person name="Veneault-Fourrey C."/>
            <person name="LaButti K."/>
            <person name="Lindquist E.A."/>
            <person name="Lipzen A."/>
            <person name="Lundell T."/>
            <person name="Morin E."/>
            <person name="Murat C."/>
            <person name="Riley R."/>
            <person name="Ohm R."/>
            <person name="Sun H."/>
            <person name="Tunlid A."/>
            <person name="Henrissat B."/>
            <person name="Grigoriev I.V."/>
            <person name="Hibbett D.S."/>
            <person name="Martin F."/>
        </authorList>
    </citation>
    <scope>NUCLEOTIDE SEQUENCE [LARGE SCALE GENOMIC DNA]</scope>
    <source>
        <strain evidence="2">UH-Slu-Lm8-n1</strain>
    </source>
</reference>
<name>A0A0D0BDF0_9AGAM</name>
<keyword evidence="2" id="KW-1185">Reference proteome</keyword>
<sequence>MIILKTANATRTPTNSTTTPKLSDTALGEGIISIRRAVATDAKTQAKVKNGALNRKMLVWLKSESRRRLRNVACVSSRRGSALCKGVSCSINESAGGALSWFRGMDDKRVHSS</sequence>
<dbReference type="InParanoid" id="A0A0D0BDF0"/>
<dbReference type="AlphaFoldDB" id="A0A0D0BDF0"/>
<dbReference type="EMBL" id="KN835270">
    <property type="protein sequence ID" value="KIK41393.1"/>
    <property type="molecule type" value="Genomic_DNA"/>
</dbReference>
<accession>A0A0D0BDF0</accession>
<evidence type="ECO:0000313" key="2">
    <source>
        <dbReference type="Proteomes" id="UP000054485"/>
    </source>
</evidence>
<organism evidence="1 2">
    <name type="scientific">Suillus luteus UH-Slu-Lm8-n1</name>
    <dbReference type="NCBI Taxonomy" id="930992"/>
    <lineage>
        <taxon>Eukaryota</taxon>
        <taxon>Fungi</taxon>
        <taxon>Dikarya</taxon>
        <taxon>Basidiomycota</taxon>
        <taxon>Agaricomycotina</taxon>
        <taxon>Agaricomycetes</taxon>
        <taxon>Agaricomycetidae</taxon>
        <taxon>Boletales</taxon>
        <taxon>Suillineae</taxon>
        <taxon>Suillaceae</taxon>
        <taxon>Suillus</taxon>
    </lineage>
</organism>
<protein>
    <submittedName>
        <fullName evidence="1">Unplaced genomic scaffold CY34scaffold_139, whole genome shotgun sequence</fullName>
    </submittedName>
</protein>
<proteinExistence type="predicted"/>
<reference evidence="1 2" key="1">
    <citation type="submission" date="2014-04" db="EMBL/GenBank/DDBJ databases">
        <authorList>
            <consortium name="DOE Joint Genome Institute"/>
            <person name="Kuo A."/>
            <person name="Ruytinx J."/>
            <person name="Rineau F."/>
            <person name="Colpaert J."/>
            <person name="Kohler A."/>
            <person name="Nagy L.G."/>
            <person name="Floudas D."/>
            <person name="Copeland A."/>
            <person name="Barry K.W."/>
            <person name="Cichocki N."/>
            <person name="Veneault-Fourrey C."/>
            <person name="LaButti K."/>
            <person name="Lindquist E.A."/>
            <person name="Lipzen A."/>
            <person name="Lundell T."/>
            <person name="Morin E."/>
            <person name="Murat C."/>
            <person name="Sun H."/>
            <person name="Tunlid A."/>
            <person name="Henrissat B."/>
            <person name="Grigoriev I.V."/>
            <person name="Hibbett D.S."/>
            <person name="Martin F."/>
            <person name="Nordberg H.P."/>
            <person name="Cantor M.N."/>
            <person name="Hua S.X."/>
        </authorList>
    </citation>
    <scope>NUCLEOTIDE SEQUENCE [LARGE SCALE GENOMIC DNA]</scope>
    <source>
        <strain evidence="1 2">UH-Slu-Lm8-n1</strain>
    </source>
</reference>
<evidence type="ECO:0000313" key="1">
    <source>
        <dbReference type="EMBL" id="KIK41393.1"/>
    </source>
</evidence>